<protein>
    <submittedName>
        <fullName evidence="1">Uncharacterized protein</fullName>
    </submittedName>
</protein>
<evidence type="ECO:0000313" key="1">
    <source>
        <dbReference type="EMBL" id="KAF8906025.1"/>
    </source>
</evidence>
<keyword evidence="2" id="KW-1185">Reference proteome</keyword>
<accession>A0A9P5TR54</accession>
<dbReference type="Proteomes" id="UP000724874">
    <property type="component" value="Unassembled WGS sequence"/>
</dbReference>
<reference evidence="1" key="1">
    <citation type="submission" date="2020-11" db="EMBL/GenBank/DDBJ databases">
        <authorList>
            <consortium name="DOE Joint Genome Institute"/>
            <person name="Ahrendt S."/>
            <person name="Riley R."/>
            <person name="Andreopoulos W."/>
            <person name="LaButti K."/>
            <person name="Pangilinan J."/>
            <person name="Ruiz-duenas F.J."/>
            <person name="Barrasa J.M."/>
            <person name="Sanchez-Garcia M."/>
            <person name="Camarero S."/>
            <person name="Miyauchi S."/>
            <person name="Serrano A."/>
            <person name="Linde D."/>
            <person name="Babiker R."/>
            <person name="Drula E."/>
            <person name="Ayuso-Fernandez I."/>
            <person name="Pacheco R."/>
            <person name="Padilla G."/>
            <person name="Ferreira P."/>
            <person name="Barriuso J."/>
            <person name="Kellner H."/>
            <person name="Castanera R."/>
            <person name="Alfaro M."/>
            <person name="Ramirez L."/>
            <person name="Pisabarro A.G."/>
            <person name="Kuo A."/>
            <person name="Tritt A."/>
            <person name="Lipzen A."/>
            <person name="He G."/>
            <person name="Yan M."/>
            <person name="Ng V."/>
            <person name="Cullen D."/>
            <person name="Martin F."/>
            <person name="Rosso M.-N."/>
            <person name="Henrissat B."/>
            <person name="Hibbett D."/>
            <person name="Martinez A.T."/>
            <person name="Grigoriev I.V."/>
        </authorList>
    </citation>
    <scope>NUCLEOTIDE SEQUENCE</scope>
    <source>
        <strain evidence="1">AH 44721</strain>
    </source>
</reference>
<evidence type="ECO:0000313" key="2">
    <source>
        <dbReference type="Proteomes" id="UP000724874"/>
    </source>
</evidence>
<organism evidence="1 2">
    <name type="scientific">Gymnopilus junonius</name>
    <name type="common">Spectacular rustgill mushroom</name>
    <name type="synonym">Gymnopilus spectabilis subsp. junonius</name>
    <dbReference type="NCBI Taxonomy" id="109634"/>
    <lineage>
        <taxon>Eukaryota</taxon>
        <taxon>Fungi</taxon>
        <taxon>Dikarya</taxon>
        <taxon>Basidiomycota</taxon>
        <taxon>Agaricomycotina</taxon>
        <taxon>Agaricomycetes</taxon>
        <taxon>Agaricomycetidae</taxon>
        <taxon>Agaricales</taxon>
        <taxon>Agaricineae</taxon>
        <taxon>Hymenogastraceae</taxon>
        <taxon>Gymnopilus</taxon>
    </lineage>
</organism>
<dbReference type="OrthoDB" id="2798624at2759"/>
<comment type="caution">
    <text evidence="1">The sequence shown here is derived from an EMBL/GenBank/DDBJ whole genome shotgun (WGS) entry which is preliminary data.</text>
</comment>
<sequence>MSLVTDEKCGLESAIPLTARHSTCQPQSYLFLYPPPAMRFFKAFNLLHRRTTSATFVPAGPHFSLGSPDPTASLSLFDLIASRRPFSDLKDDHWWSRRSRDMDSMASLQPPLMQECRHLVEPIDFWIEEYSKIRDLLKRCHAELLDQRSITIALERKINENSQEMAYLRTSLALAGPPATPAQVPNVCSPAANSQNITTISTNSRTLDQYYSALRMTLQTRKALREQKKISKYWKNLAVTGGQQNTVTPSVSAVSSVRETLPAHRQEALEALIARRGVNTQANDLRSENNLSQILYNTSQEISRNHTGLKEIVTTLPSSLSNGSQFSRLGPLASESVKHEAYFLLCIFPAVP</sequence>
<name>A0A9P5TR54_GYMJU</name>
<proteinExistence type="predicted"/>
<gene>
    <name evidence="1" type="ORF">CPB84DRAFT_1745230</name>
</gene>
<dbReference type="AlphaFoldDB" id="A0A9P5TR54"/>
<dbReference type="EMBL" id="JADNYJ010000020">
    <property type="protein sequence ID" value="KAF8906025.1"/>
    <property type="molecule type" value="Genomic_DNA"/>
</dbReference>